<feature type="domain" description="STEEP1" evidence="2">
    <location>
        <begin position="38"/>
        <end position="225"/>
    </location>
</feature>
<feature type="region of interest" description="Disordered" evidence="1">
    <location>
        <begin position="1"/>
        <end position="40"/>
    </location>
</feature>
<feature type="compositionally biased region" description="Basic residues" evidence="1">
    <location>
        <begin position="131"/>
        <end position="142"/>
    </location>
</feature>
<evidence type="ECO:0000256" key="1">
    <source>
        <dbReference type="SAM" id="MobiDB-lite"/>
    </source>
</evidence>
<name>A0A8H3PD37_9EURO</name>
<gene>
    <name evidence="3" type="ORF">IFM46972_09208</name>
</gene>
<evidence type="ECO:0000313" key="4">
    <source>
        <dbReference type="Proteomes" id="UP000465221"/>
    </source>
</evidence>
<dbReference type="Proteomes" id="UP000465221">
    <property type="component" value="Unassembled WGS sequence"/>
</dbReference>
<feature type="compositionally biased region" description="Basic and acidic residues" evidence="1">
    <location>
        <begin position="108"/>
        <end position="117"/>
    </location>
</feature>
<accession>A0A8H3PD37</accession>
<proteinExistence type="predicted"/>
<feature type="region of interest" description="Disordered" evidence="1">
    <location>
        <begin position="75"/>
        <end position="143"/>
    </location>
</feature>
<dbReference type="AlphaFoldDB" id="A0A8H3PD37"/>
<comment type="caution">
    <text evidence="3">The sequence shown here is derived from an EMBL/GenBank/DDBJ whole genome shotgun (WGS) entry which is preliminary data.</text>
</comment>
<feature type="compositionally biased region" description="Low complexity" evidence="1">
    <location>
        <begin position="1"/>
        <end position="38"/>
    </location>
</feature>
<sequence length="244" mass="27641">MSTTNPSASPSRSASPPQQDGQHQQQEQEQQQEQQQQQRLKVHTHHCRFCNHLLLATTRTIATLPRRKAPAQDNALILPLPRADDDEDDDGELDAHADADATTSPETETNHAGKSEGEGESEGEGQEERTRRKQKQKQKQKHYTILLATTLPDRKATLVRREDGFEKRRFLRCGRCRVVVGYFLDAVHFPVANGKGEDVVEGEGPDQEPRVVYLLPGALMETEIMGDEEKLRAMDREWSEWIAQ</sequence>
<dbReference type="Pfam" id="PF25809">
    <property type="entry name" value="STEEP1"/>
    <property type="match status" value="1"/>
</dbReference>
<evidence type="ECO:0000259" key="2">
    <source>
        <dbReference type="Pfam" id="PF25809"/>
    </source>
</evidence>
<reference evidence="3 4" key="1">
    <citation type="submission" date="2020-01" db="EMBL/GenBank/DDBJ databases">
        <title>Draft genome sequence of Aspergillus udagawae IFM 46972.</title>
        <authorList>
            <person name="Takahashi H."/>
            <person name="Yaguchi T."/>
        </authorList>
    </citation>
    <scope>NUCLEOTIDE SEQUENCE [LARGE SCALE GENOMIC DNA]</scope>
    <source>
        <strain evidence="3 4">IFM 46972</strain>
    </source>
</reference>
<dbReference type="EMBL" id="BLKC01000087">
    <property type="protein sequence ID" value="GFF51095.1"/>
    <property type="molecule type" value="Genomic_DNA"/>
</dbReference>
<protein>
    <recommendedName>
        <fullName evidence="2">STEEP1 domain-containing protein</fullName>
    </recommendedName>
</protein>
<organism evidence="3 4">
    <name type="scientific">Aspergillus udagawae</name>
    <dbReference type="NCBI Taxonomy" id="91492"/>
    <lineage>
        <taxon>Eukaryota</taxon>
        <taxon>Fungi</taxon>
        <taxon>Dikarya</taxon>
        <taxon>Ascomycota</taxon>
        <taxon>Pezizomycotina</taxon>
        <taxon>Eurotiomycetes</taxon>
        <taxon>Eurotiomycetidae</taxon>
        <taxon>Eurotiales</taxon>
        <taxon>Aspergillaceae</taxon>
        <taxon>Aspergillus</taxon>
        <taxon>Aspergillus subgen. Fumigati</taxon>
    </lineage>
</organism>
<dbReference type="InterPro" id="IPR057965">
    <property type="entry name" value="STEEP1_dom"/>
</dbReference>
<evidence type="ECO:0000313" key="3">
    <source>
        <dbReference type="EMBL" id="GFF51095.1"/>
    </source>
</evidence>